<dbReference type="Proteomes" id="UP000649617">
    <property type="component" value="Unassembled WGS sequence"/>
</dbReference>
<comment type="caution">
    <text evidence="1">The sequence shown here is derived from an EMBL/GenBank/DDBJ whole genome shotgun (WGS) entry which is preliminary data.</text>
</comment>
<dbReference type="EMBL" id="CAJNIZ010014402">
    <property type="protein sequence ID" value="CAE7361264.1"/>
    <property type="molecule type" value="Genomic_DNA"/>
</dbReference>
<dbReference type="AlphaFoldDB" id="A0A812PUG4"/>
<protein>
    <submittedName>
        <fullName evidence="1">Uncharacterized protein</fullName>
    </submittedName>
</protein>
<proteinExistence type="predicted"/>
<evidence type="ECO:0000313" key="2">
    <source>
        <dbReference type="Proteomes" id="UP000649617"/>
    </source>
</evidence>
<sequence length="233" mass="25152">MRIFAAPAGRIRCRPTLSRGFLGALGGKPAEENPRLAEALEAVKRGRIDKALGLTKDLCRDGEEPSRLLASACSDSAAAAYAADREARDMAVGLAVAGTTFEIPGRDVTLIRPKQLIEGFWLRKISDQHEAAESLQRLAKAAVALKGLDDEMAIRRLDEVPGPDSSAAARDYQLLSRSLVLRLQTSRSMAVLQSYIGKRIQGDGSVLPRLPTLWALFVKAGNHLRDALLCVAP</sequence>
<feature type="non-terminal residue" evidence="1">
    <location>
        <position position="1"/>
    </location>
</feature>
<accession>A0A812PUG4</accession>
<gene>
    <name evidence="1" type="ORF">SPIL2461_LOCUS8644</name>
</gene>
<keyword evidence="2" id="KW-1185">Reference proteome</keyword>
<name>A0A812PUG4_SYMPI</name>
<reference evidence="1" key="1">
    <citation type="submission" date="2021-02" db="EMBL/GenBank/DDBJ databases">
        <authorList>
            <person name="Dougan E. K."/>
            <person name="Rhodes N."/>
            <person name="Thang M."/>
            <person name="Chan C."/>
        </authorList>
    </citation>
    <scope>NUCLEOTIDE SEQUENCE</scope>
</reference>
<organism evidence="1 2">
    <name type="scientific">Symbiodinium pilosum</name>
    <name type="common">Dinoflagellate</name>
    <dbReference type="NCBI Taxonomy" id="2952"/>
    <lineage>
        <taxon>Eukaryota</taxon>
        <taxon>Sar</taxon>
        <taxon>Alveolata</taxon>
        <taxon>Dinophyceae</taxon>
        <taxon>Suessiales</taxon>
        <taxon>Symbiodiniaceae</taxon>
        <taxon>Symbiodinium</taxon>
    </lineage>
</organism>
<dbReference type="OrthoDB" id="10356814at2759"/>
<evidence type="ECO:0000313" key="1">
    <source>
        <dbReference type="EMBL" id="CAE7361264.1"/>
    </source>
</evidence>